<dbReference type="RefSeq" id="WP_390284450.1">
    <property type="nucleotide sequence ID" value="NZ_JBHUDI010000002.1"/>
</dbReference>
<name>A0ABD6BDI5_9EURY</name>
<dbReference type="Proteomes" id="UP001597076">
    <property type="component" value="Unassembled WGS sequence"/>
</dbReference>
<keyword evidence="4" id="KW-1185">Reference proteome</keyword>
<dbReference type="Gene3D" id="3.90.70.10">
    <property type="entry name" value="Cysteine proteinases"/>
    <property type="match status" value="1"/>
</dbReference>
<dbReference type="InterPro" id="IPR032369">
    <property type="entry name" value="DUF4872"/>
</dbReference>
<organism evidence="3 4">
    <name type="scientific">Haloarchaeobius amylolyticus</name>
    <dbReference type="NCBI Taxonomy" id="1198296"/>
    <lineage>
        <taxon>Archaea</taxon>
        <taxon>Methanobacteriati</taxon>
        <taxon>Methanobacteriota</taxon>
        <taxon>Stenosarchaea group</taxon>
        <taxon>Halobacteria</taxon>
        <taxon>Halobacteriales</taxon>
        <taxon>Halorubellaceae</taxon>
        <taxon>Haloarchaeobius</taxon>
    </lineage>
</organism>
<evidence type="ECO:0000259" key="2">
    <source>
        <dbReference type="Pfam" id="PF16169"/>
    </source>
</evidence>
<reference evidence="3 4" key="1">
    <citation type="journal article" date="2019" name="Int. J. Syst. Evol. Microbiol.">
        <title>The Global Catalogue of Microorganisms (GCM) 10K type strain sequencing project: providing services to taxonomists for standard genome sequencing and annotation.</title>
        <authorList>
            <consortium name="The Broad Institute Genomics Platform"/>
            <consortium name="The Broad Institute Genome Sequencing Center for Infectious Disease"/>
            <person name="Wu L."/>
            <person name="Ma J."/>
        </authorList>
    </citation>
    <scope>NUCLEOTIDE SEQUENCE [LARGE SCALE GENOMIC DNA]</scope>
    <source>
        <strain evidence="3 4">CGMCC 1.12230</strain>
    </source>
</reference>
<dbReference type="EMBL" id="JBHUDI010000002">
    <property type="protein sequence ID" value="MFD1562635.1"/>
    <property type="molecule type" value="Genomic_DNA"/>
</dbReference>
<proteinExistence type="predicted"/>
<gene>
    <name evidence="3" type="ORF">ACFR99_03585</name>
</gene>
<sequence length="339" mass="37637">MELVEGYDHQSGVHCGAAAIRNFAAYYGWNDSEAACFGIGGGPAFVLYEHPEKPWVTFRASPIWLERAYFERLGVPHLYQEGNDVEAAWQNVTSYVDDGDPVMLFLDPGSLEYLPEEPTHLPPHVAVLIGYDDETALLSDAAMETRQEVPWSTLEDAWSHDRFVSLENEFLVVTRAARTEDETDAAAAGLRQAAAYMLDPLHIKRDARGPGEEGLPALRSFGEYLGTWPDLPEPARPIRAAKRSIDEHGDGTAFRGLFAESLAELGQRTDLDPALGDRMADVGSEWQLVTERLDEILEQRGSHPERFEEAASLVGTVANREETIFEDLQEELGPVDGHE</sequence>
<dbReference type="InterPro" id="IPR026935">
    <property type="entry name" value="BtrH_N"/>
</dbReference>
<dbReference type="Pfam" id="PF16169">
    <property type="entry name" value="DUF4872"/>
    <property type="match status" value="1"/>
</dbReference>
<accession>A0ABD6BDI5</accession>
<evidence type="ECO:0000259" key="1">
    <source>
        <dbReference type="Pfam" id="PF14399"/>
    </source>
</evidence>
<feature type="domain" description="Butirosin biosynthesis protein H N-terminal" evidence="1">
    <location>
        <begin position="14"/>
        <end position="140"/>
    </location>
</feature>
<evidence type="ECO:0000313" key="4">
    <source>
        <dbReference type="Proteomes" id="UP001597076"/>
    </source>
</evidence>
<protein>
    <submittedName>
        <fullName evidence="3">BtrH N-terminal domain-containing protein</fullName>
    </submittedName>
</protein>
<comment type="caution">
    <text evidence="3">The sequence shown here is derived from an EMBL/GenBank/DDBJ whole genome shotgun (WGS) entry which is preliminary data.</text>
</comment>
<dbReference type="Pfam" id="PF14399">
    <property type="entry name" value="BtrH_N"/>
    <property type="match status" value="1"/>
</dbReference>
<evidence type="ECO:0000313" key="3">
    <source>
        <dbReference type="EMBL" id="MFD1562635.1"/>
    </source>
</evidence>
<feature type="domain" description="DUF4872" evidence="2">
    <location>
        <begin position="167"/>
        <end position="328"/>
    </location>
</feature>
<dbReference type="AlphaFoldDB" id="A0ABD6BDI5"/>